<keyword evidence="2" id="KW-1185">Reference proteome</keyword>
<gene>
    <name evidence="1" type="ORF">WA026_009439</name>
</gene>
<comment type="caution">
    <text evidence="1">The sequence shown here is derived from an EMBL/GenBank/DDBJ whole genome shotgun (WGS) entry which is preliminary data.</text>
</comment>
<dbReference type="AlphaFoldDB" id="A0AAW1U3Y0"/>
<accession>A0AAW1U3Y0</accession>
<feature type="non-terminal residue" evidence="1">
    <location>
        <position position="109"/>
    </location>
</feature>
<protein>
    <submittedName>
        <fullName evidence="1">Uncharacterized protein</fullName>
    </submittedName>
</protein>
<organism evidence="1 2">
    <name type="scientific">Henosepilachna vigintioctopunctata</name>
    <dbReference type="NCBI Taxonomy" id="420089"/>
    <lineage>
        <taxon>Eukaryota</taxon>
        <taxon>Metazoa</taxon>
        <taxon>Ecdysozoa</taxon>
        <taxon>Arthropoda</taxon>
        <taxon>Hexapoda</taxon>
        <taxon>Insecta</taxon>
        <taxon>Pterygota</taxon>
        <taxon>Neoptera</taxon>
        <taxon>Endopterygota</taxon>
        <taxon>Coleoptera</taxon>
        <taxon>Polyphaga</taxon>
        <taxon>Cucujiformia</taxon>
        <taxon>Coccinelloidea</taxon>
        <taxon>Coccinellidae</taxon>
        <taxon>Epilachninae</taxon>
        <taxon>Epilachnini</taxon>
        <taxon>Henosepilachna</taxon>
    </lineage>
</organism>
<proteinExistence type="predicted"/>
<reference evidence="1 2" key="1">
    <citation type="submission" date="2023-03" db="EMBL/GenBank/DDBJ databases">
        <title>Genome insight into feeding habits of ladybird beetles.</title>
        <authorList>
            <person name="Li H.-S."/>
            <person name="Huang Y.-H."/>
            <person name="Pang H."/>
        </authorList>
    </citation>
    <scope>NUCLEOTIDE SEQUENCE [LARGE SCALE GENOMIC DNA]</scope>
    <source>
        <strain evidence="1">SYSU_2023b</strain>
        <tissue evidence="1">Whole body</tissue>
    </source>
</reference>
<evidence type="ECO:0000313" key="1">
    <source>
        <dbReference type="EMBL" id="KAK9875640.1"/>
    </source>
</evidence>
<dbReference type="EMBL" id="JARQZJ010000034">
    <property type="protein sequence ID" value="KAK9875640.1"/>
    <property type="molecule type" value="Genomic_DNA"/>
</dbReference>
<sequence>MPSAAATAPPLHFARLCTRISYFFDSSSSVSYRLHRHGMDTVTPRLLGLDLRAAAPSPAYRYLARDLGALFGRFASPRLPGSQTREAVTGCHVVRRPPVIPPVRRRLGT</sequence>
<name>A0AAW1U3Y0_9CUCU</name>
<dbReference type="Proteomes" id="UP001431783">
    <property type="component" value="Unassembled WGS sequence"/>
</dbReference>
<evidence type="ECO:0000313" key="2">
    <source>
        <dbReference type="Proteomes" id="UP001431783"/>
    </source>
</evidence>